<evidence type="ECO:0000313" key="2">
    <source>
        <dbReference type="EMBL" id="SEL10077.1"/>
    </source>
</evidence>
<keyword evidence="1" id="KW-0812">Transmembrane</keyword>
<dbReference type="STRING" id="1287727.SAMN05443999_103302"/>
<dbReference type="AlphaFoldDB" id="A0A1H7MHH4"/>
<dbReference type="InterPro" id="IPR025961">
    <property type="entry name" value="Metal_resist"/>
</dbReference>
<dbReference type="EMBL" id="FOAG01000003">
    <property type="protein sequence ID" value="SEL10077.1"/>
    <property type="molecule type" value="Genomic_DNA"/>
</dbReference>
<reference evidence="2 3" key="1">
    <citation type="submission" date="2016-10" db="EMBL/GenBank/DDBJ databases">
        <authorList>
            <person name="de Groot N.N."/>
        </authorList>
    </citation>
    <scope>NUCLEOTIDE SEQUENCE [LARGE SCALE GENOMIC DNA]</scope>
    <source>
        <strain evidence="2 3">DSM 100674</strain>
    </source>
</reference>
<evidence type="ECO:0000313" key="3">
    <source>
        <dbReference type="Proteomes" id="UP000199582"/>
    </source>
</evidence>
<dbReference type="Proteomes" id="UP000199582">
    <property type="component" value="Unassembled WGS sequence"/>
</dbReference>
<proteinExistence type="predicted"/>
<dbReference type="OrthoDB" id="7865640at2"/>
<protein>
    <submittedName>
        <fullName evidence="2">Heavy-metal resistance</fullName>
    </submittedName>
</protein>
<sequence length="167" mass="18583">MADTPDTAGRMKPWMRGLLIVSLALNILVLGLAGGWVLRHGGVHGGHPSRLDMAGGPLTRALSDEDRREIGRRMRQAYREGQGAHGGMRASFDALVADLRAVPFEPERVAARMREQREGFAARFEMGQQVLLEHLAQMSDAERAAYADRVQARIDEYRARRAHKAQD</sequence>
<feature type="transmembrane region" description="Helical" evidence="1">
    <location>
        <begin position="18"/>
        <end position="38"/>
    </location>
</feature>
<accession>A0A1H7MHH4</accession>
<dbReference type="Pfam" id="PF13801">
    <property type="entry name" value="Metal_resist"/>
    <property type="match status" value="1"/>
</dbReference>
<gene>
    <name evidence="2" type="ORF">SAMN05443999_103302</name>
</gene>
<keyword evidence="1" id="KW-1133">Transmembrane helix</keyword>
<keyword evidence="3" id="KW-1185">Reference proteome</keyword>
<name>A0A1H7MHH4_9RHOB</name>
<dbReference type="RefSeq" id="WP_093034137.1">
    <property type="nucleotide sequence ID" value="NZ_FOAG01000003.1"/>
</dbReference>
<keyword evidence="1" id="KW-0472">Membrane</keyword>
<organism evidence="2 3">
    <name type="scientific">Roseovarius azorensis</name>
    <dbReference type="NCBI Taxonomy" id="1287727"/>
    <lineage>
        <taxon>Bacteria</taxon>
        <taxon>Pseudomonadati</taxon>
        <taxon>Pseudomonadota</taxon>
        <taxon>Alphaproteobacteria</taxon>
        <taxon>Rhodobacterales</taxon>
        <taxon>Roseobacteraceae</taxon>
        <taxon>Roseovarius</taxon>
    </lineage>
</organism>
<evidence type="ECO:0000256" key="1">
    <source>
        <dbReference type="SAM" id="Phobius"/>
    </source>
</evidence>